<accession>A0A1N7IM27</accession>
<name>A0A1N7IM27_9CORY</name>
<keyword evidence="2" id="KW-1185">Reference proteome</keyword>
<gene>
    <name evidence="1" type="ORF">SAMN05444817_10117</name>
</gene>
<organism evidence="1 2">
    <name type="scientific">Corynebacterium appendicis CIP 107643</name>
    <dbReference type="NCBI Taxonomy" id="1161099"/>
    <lineage>
        <taxon>Bacteria</taxon>
        <taxon>Bacillati</taxon>
        <taxon>Actinomycetota</taxon>
        <taxon>Actinomycetes</taxon>
        <taxon>Mycobacteriales</taxon>
        <taxon>Corynebacteriaceae</taxon>
        <taxon>Corynebacterium</taxon>
    </lineage>
</organism>
<proteinExistence type="predicted"/>
<dbReference type="Proteomes" id="UP000186292">
    <property type="component" value="Unassembled WGS sequence"/>
</dbReference>
<dbReference type="AlphaFoldDB" id="A0A1N7IM27"/>
<sequence length="40" mass="4504">MLLLDTEKQRASFVVAESYKDIESFAFEVLGLEDPAKAKN</sequence>
<dbReference type="EMBL" id="FTOF01000001">
    <property type="protein sequence ID" value="SIS38147.1"/>
    <property type="molecule type" value="Genomic_DNA"/>
</dbReference>
<evidence type="ECO:0000313" key="2">
    <source>
        <dbReference type="Proteomes" id="UP000186292"/>
    </source>
</evidence>
<protein>
    <submittedName>
        <fullName evidence="1">Uncharacterized protein</fullName>
    </submittedName>
</protein>
<reference evidence="2" key="1">
    <citation type="submission" date="2017-01" db="EMBL/GenBank/DDBJ databases">
        <authorList>
            <person name="Varghese N."/>
            <person name="Submissions S."/>
        </authorList>
    </citation>
    <scope>NUCLEOTIDE SEQUENCE [LARGE SCALE GENOMIC DNA]</scope>
    <source>
        <strain evidence="2">DSM 44531</strain>
    </source>
</reference>
<evidence type="ECO:0000313" key="1">
    <source>
        <dbReference type="EMBL" id="SIS38147.1"/>
    </source>
</evidence>